<proteinExistence type="predicted"/>
<dbReference type="Proteomes" id="UP000265520">
    <property type="component" value="Unassembled WGS sequence"/>
</dbReference>
<evidence type="ECO:0000313" key="1">
    <source>
        <dbReference type="EMBL" id="MCI48444.1"/>
    </source>
</evidence>
<evidence type="ECO:0000313" key="2">
    <source>
        <dbReference type="Proteomes" id="UP000265520"/>
    </source>
</evidence>
<reference evidence="1 2" key="1">
    <citation type="journal article" date="2018" name="Front. Plant Sci.">
        <title>Red Clover (Trifolium pratense) and Zigzag Clover (T. medium) - A Picture of Genomic Similarities and Differences.</title>
        <authorList>
            <person name="Dluhosova J."/>
            <person name="Istvanek J."/>
            <person name="Nedelnik J."/>
            <person name="Repkova J."/>
        </authorList>
    </citation>
    <scope>NUCLEOTIDE SEQUENCE [LARGE SCALE GENOMIC DNA]</scope>
    <source>
        <strain evidence="2">cv. 10/8</strain>
        <tissue evidence="1">Leaf</tissue>
    </source>
</reference>
<comment type="caution">
    <text evidence="1">The sequence shown here is derived from an EMBL/GenBank/DDBJ whole genome shotgun (WGS) entry which is preliminary data.</text>
</comment>
<dbReference type="InterPro" id="IPR043502">
    <property type="entry name" value="DNA/RNA_pol_sf"/>
</dbReference>
<dbReference type="AlphaFoldDB" id="A0A392SJR7"/>
<protein>
    <submittedName>
        <fullName evidence="1">Uncharacterized protein</fullName>
    </submittedName>
</protein>
<dbReference type="SUPFAM" id="SSF56672">
    <property type="entry name" value="DNA/RNA polymerases"/>
    <property type="match status" value="1"/>
</dbReference>
<name>A0A392SJR7_9FABA</name>
<dbReference type="EMBL" id="LXQA010386703">
    <property type="protein sequence ID" value="MCI48444.1"/>
    <property type="molecule type" value="Genomic_DNA"/>
</dbReference>
<dbReference type="Gene3D" id="3.30.70.270">
    <property type="match status" value="1"/>
</dbReference>
<feature type="non-terminal residue" evidence="1">
    <location>
        <position position="1"/>
    </location>
</feature>
<organism evidence="1 2">
    <name type="scientific">Trifolium medium</name>
    <dbReference type="NCBI Taxonomy" id="97028"/>
    <lineage>
        <taxon>Eukaryota</taxon>
        <taxon>Viridiplantae</taxon>
        <taxon>Streptophyta</taxon>
        <taxon>Embryophyta</taxon>
        <taxon>Tracheophyta</taxon>
        <taxon>Spermatophyta</taxon>
        <taxon>Magnoliopsida</taxon>
        <taxon>eudicotyledons</taxon>
        <taxon>Gunneridae</taxon>
        <taxon>Pentapetalae</taxon>
        <taxon>rosids</taxon>
        <taxon>fabids</taxon>
        <taxon>Fabales</taxon>
        <taxon>Fabaceae</taxon>
        <taxon>Papilionoideae</taxon>
        <taxon>50 kb inversion clade</taxon>
        <taxon>NPAAA clade</taxon>
        <taxon>Hologalegina</taxon>
        <taxon>IRL clade</taxon>
        <taxon>Trifolieae</taxon>
        <taxon>Trifolium</taxon>
    </lineage>
</organism>
<dbReference type="InterPro" id="IPR043128">
    <property type="entry name" value="Rev_trsase/Diguanyl_cyclase"/>
</dbReference>
<keyword evidence="2" id="KW-1185">Reference proteome</keyword>
<sequence>VNLELHLLHLEQVFNKLLAGKFYLKESKCIFAQRQLEYLGHIVSVTGVQPEPSKIQAMVN</sequence>
<accession>A0A392SJR7</accession>